<dbReference type="SMART" id="SM00342">
    <property type="entry name" value="HTH_ARAC"/>
    <property type="match status" value="1"/>
</dbReference>
<evidence type="ECO:0000259" key="5">
    <source>
        <dbReference type="PROSITE" id="PS01124"/>
    </source>
</evidence>
<evidence type="ECO:0000313" key="7">
    <source>
        <dbReference type="Proteomes" id="UP000189796"/>
    </source>
</evidence>
<feature type="domain" description="HTH araC/xylS-type" evidence="5">
    <location>
        <begin position="355"/>
        <end position="452"/>
    </location>
</feature>
<dbReference type="SUPFAM" id="SSF46689">
    <property type="entry name" value="Homeodomain-like"/>
    <property type="match status" value="1"/>
</dbReference>
<dbReference type="Pfam" id="PF12833">
    <property type="entry name" value="HTH_18"/>
    <property type="match status" value="1"/>
</dbReference>
<reference evidence="6 7" key="1">
    <citation type="submission" date="2016-11" db="EMBL/GenBank/DDBJ databases">
        <authorList>
            <person name="Jaros S."/>
            <person name="Januszkiewicz K."/>
            <person name="Wedrychowicz H."/>
        </authorList>
    </citation>
    <scope>NUCLEOTIDE SEQUENCE [LARGE SCALE GENOMIC DNA]</scope>
    <source>
        <strain evidence="6 7">GAS138</strain>
    </source>
</reference>
<dbReference type="PROSITE" id="PS01124">
    <property type="entry name" value="HTH_ARAC_FAMILY_2"/>
    <property type="match status" value="1"/>
</dbReference>
<evidence type="ECO:0000256" key="1">
    <source>
        <dbReference type="ARBA" id="ARBA00023015"/>
    </source>
</evidence>
<dbReference type="GO" id="GO:0000976">
    <property type="term" value="F:transcription cis-regulatory region binding"/>
    <property type="evidence" value="ECO:0007669"/>
    <property type="project" value="TreeGrafter"/>
</dbReference>
<keyword evidence="1" id="KW-0805">Transcription regulation</keyword>
<dbReference type="Gene3D" id="1.10.10.60">
    <property type="entry name" value="Homeodomain-like"/>
    <property type="match status" value="1"/>
</dbReference>
<dbReference type="InterPro" id="IPR018060">
    <property type="entry name" value="HTH_AraC"/>
</dbReference>
<dbReference type="EMBL" id="LT670817">
    <property type="protein sequence ID" value="SHG52227.1"/>
    <property type="molecule type" value="Genomic_DNA"/>
</dbReference>
<dbReference type="InterPro" id="IPR009057">
    <property type="entry name" value="Homeodomain-like_sf"/>
</dbReference>
<gene>
    <name evidence="6" type="ORF">SAMN05443248_1834</name>
</gene>
<dbReference type="Pfam" id="PF12625">
    <property type="entry name" value="Arabinose_bd"/>
    <property type="match status" value="1"/>
</dbReference>
<evidence type="ECO:0000256" key="3">
    <source>
        <dbReference type="ARBA" id="ARBA00023163"/>
    </source>
</evidence>
<organism evidence="6 7">
    <name type="scientific">Bradyrhizobium erythrophlei</name>
    <dbReference type="NCBI Taxonomy" id="1437360"/>
    <lineage>
        <taxon>Bacteria</taxon>
        <taxon>Pseudomonadati</taxon>
        <taxon>Pseudomonadota</taxon>
        <taxon>Alphaproteobacteria</taxon>
        <taxon>Hyphomicrobiales</taxon>
        <taxon>Nitrobacteraceae</taxon>
        <taxon>Bradyrhizobium</taxon>
    </lineage>
</organism>
<dbReference type="GO" id="GO:0003700">
    <property type="term" value="F:DNA-binding transcription factor activity"/>
    <property type="evidence" value="ECO:0007669"/>
    <property type="project" value="InterPro"/>
</dbReference>
<dbReference type="PANTHER" id="PTHR47894:SF1">
    <property type="entry name" value="HTH-TYPE TRANSCRIPTIONAL REGULATOR VQSM"/>
    <property type="match status" value="1"/>
</dbReference>
<feature type="region of interest" description="Disordered" evidence="4">
    <location>
        <begin position="1"/>
        <end position="34"/>
    </location>
</feature>
<dbReference type="InterPro" id="IPR032687">
    <property type="entry name" value="AraC-type_N"/>
</dbReference>
<evidence type="ECO:0000313" key="6">
    <source>
        <dbReference type="EMBL" id="SHG52227.1"/>
    </source>
</evidence>
<proteinExistence type="predicted"/>
<dbReference type="PANTHER" id="PTHR47894">
    <property type="entry name" value="HTH-TYPE TRANSCRIPTIONAL REGULATOR GADX"/>
    <property type="match status" value="1"/>
</dbReference>
<dbReference type="AlphaFoldDB" id="A0A1M5KHJ8"/>
<evidence type="ECO:0000256" key="2">
    <source>
        <dbReference type="ARBA" id="ARBA00023125"/>
    </source>
</evidence>
<evidence type="ECO:0000256" key="4">
    <source>
        <dbReference type="SAM" id="MobiDB-lite"/>
    </source>
</evidence>
<sequence>MICLAPHDTNPKPRAQPGPCEGLKRTNSGSEPDKLPLIRGQVLNKTAAFTAQGSRIPSCLSLRAIGKNCYPVPTTSDRSFEPCGVQRQVQLRDSKQPERSSALRSISNSAKERPIVGLGERVYESTKLAALFDVLVDRGCPAGEILRNVNLTMDEVHSPKSRISLAELMTACKNAIRLSNDPHLPYRTGTSIHLSAYGMYGFAILCCPDFRKAMAFAELYHALAAPLATIEFTEEDGVASWVIEPNARAAIDPQVYRFITEMQIGIHISLMRDIMGPAFTPDQISIAYPEAHDFGLPADQIGCRLRFASRTNQIIFRSAWLDQSANLGNKTTYPAVVALCDDLLNDLKSRIGVAGEIRALLLGDITNPPTLAAVAKLLEVSDRSLRRQLREQGISFRGLLDELRMQIALKYLRTTRLANEDIALALGFSDAANFRRAFRRWTNKSPSEIRGE</sequence>
<keyword evidence="2 6" id="KW-0238">DNA-binding</keyword>
<name>A0A1M5KHJ8_9BRAD</name>
<protein>
    <submittedName>
        <fullName evidence="6">AraC-type DNA-binding protein</fullName>
    </submittedName>
</protein>
<keyword evidence="3" id="KW-0804">Transcription</keyword>
<accession>A0A1M5KHJ8</accession>
<dbReference type="Proteomes" id="UP000189796">
    <property type="component" value="Chromosome I"/>
</dbReference>
<dbReference type="GO" id="GO:0005829">
    <property type="term" value="C:cytosol"/>
    <property type="evidence" value="ECO:0007669"/>
    <property type="project" value="TreeGrafter"/>
</dbReference>